<dbReference type="AlphaFoldDB" id="A0A2V2W6V9"/>
<dbReference type="Pfam" id="PF24466">
    <property type="entry name" value="DUF7578"/>
    <property type="match status" value="1"/>
</dbReference>
<evidence type="ECO:0000313" key="3">
    <source>
        <dbReference type="EMBL" id="PWV04251.1"/>
    </source>
</evidence>
<feature type="compositionally biased region" description="Polar residues" evidence="1">
    <location>
        <begin position="13"/>
        <end position="22"/>
    </location>
</feature>
<proteinExistence type="predicted"/>
<dbReference type="InterPro" id="IPR006518">
    <property type="entry name" value="Trypano_RHS"/>
</dbReference>
<reference evidence="3 4" key="1">
    <citation type="journal article" date="2018" name="Microb. Genom.">
        <title>Expanding an expanded genome: long-read sequencing of Trypanosoma cruzi.</title>
        <authorList>
            <person name="Berna L."/>
            <person name="Rodriguez M."/>
            <person name="Chiribao M.L."/>
            <person name="Parodi-Talice A."/>
            <person name="Pita S."/>
            <person name="Rijo G."/>
            <person name="Alvarez-Valin F."/>
            <person name="Robello C."/>
        </authorList>
    </citation>
    <scope>NUCLEOTIDE SEQUENCE [LARGE SCALE GENOMIC DNA]</scope>
    <source>
        <strain evidence="3 4">TCC</strain>
    </source>
</reference>
<dbReference type="NCBIfam" id="TIGR01631">
    <property type="entry name" value="Trypano_RHS"/>
    <property type="match status" value="1"/>
</dbReference>
<dbReference type="VEuPathDB" id="TriTrypDB:TCSYLVIO_009596"/>
<protein>
    <submittedName>
        <fullName evidence="3">Putative retrotransposon hot spot (RHS) protein</fullName>
    </submittedName>
</protein>
<evidence type="ECO:0000256" key="1">
    <source>
        <dbReference type="SAM" id="MobiDB-lite"/>
    </source>
</evidence>
<evidence type="ECO:0000259" key="2">
    <source>
        <dbReference type="Pfam" id="PF24466"/>
    </source>
</evidence>
<sequence>MSGRPEEGLYGNVESQSSNVSQGGRRRTRSDFEGDTDYSSTTRRRLEGIRRPQWTMSSTVEDILLEGSTNRANTKLNDFLRSNLGEEWVVKRNGNVTMGNFVQNPETFIKKKGLLHTIKTSPSYQVLEAINKLHHEGVYFLWQWREYEGRDTLTPLASGKLNGLLAEIQKEERREADERAKREEEN</sequence>
<dbReference type="VEuPathDB" id="TriTrypDB:TCDM_10178"/>
<dbReference type="Proteomes" id="UP000246078">
    <property type="component" value="Unassembled WGS sequence"/>
</dbReference>
<comment type="caution">
    <text evidence="3">The sequence shown here is derived from an EMBL/GenBank/DDBJ whole genome shotgun (WGS) entry which is preliminary data.</text>
</comment>
<name>A0A2V2W6V9_TRYCR</name>
<dbReference type="VEuPathDB" id="TriTrypDB:TcCL_NonESM07331"/>
<gene>
    <name evidence="3" type="ORF">C3747_157g112</name>
</gene>
<feature type="domain" description="DUF7578" evidence="2">
    <location>
        <begin position="71"/>
        <end position="133"/>
    </location>
</feature>
<feature type="region of interest" description="Disordered" evidence="1">
    <location>
        <begin position="1"/>
        <end position="50"/>
    </location>
</feature>
<dbReference type="VEuPathDB" id="TriTrypDB:C3747_157g112"/>
<dbReference type="EMBL" id="PRFC01000157">
    <property type="protein sequence ID" value="PWV04251.1"/>
    <property type="molecule type" value="Genomic_DNA"/>
</dbReference>
<dbReference type="InterPro" id="IPR056000">
    <property type="entry name" value="DUF7578"/>
</dbReference>
<dbReference type="VEuPathDB" id="TriTrypDB:C4B63_158g33"/>
<organism evidence="3 4">
    <name type="scientific">Trypanosoma cruzi</name>
    <dbReference type="NCBI Taxonomy" id="5693"/>
    <lineage>
        <taxon>Eukaryota</taxon>
        <taxon>Discoba</taxon>
        <taxon>Euglenozoa</taxon>
        <taxon>Kinetoplastea</taxon>
        <taxon>Metakinetoplastina</taxon>
        <taxon>Trypanosomatida</taxon>
        <taxon>Trypanosomatidae</taxon>
        <taxon>Trypanosoma</taxon>
        <taxon>Schizotrypanum</taxon>
    </lineage>
</organism>
<accession>A0A2V2W6V9</accession>
<evidence type="ECO:0000313" key="4">
    <source>
        <dbReference type="Proteomes" id="UP000246078"/>
    </source>
</evidence>